<gene>
    <name evidence="1" type="ORF">SUBVAR_06466</name>
</gene>
<dbReference type="AlphaFoldDB" id="D1PPZ9"/>
<name>D1PPZ9_9FIRM</name>
<keyword evidence="2" id="KW-1185">Reference proteome</keyword>
<dbReference type="Proteomes" id="UP000003438">
    <property type="component" value="Unassembled WGS sequence"/>
</dbReference>
<dbReference type="HOGENOM" id="CLU_3189834_0_0_9"/>
<protein>
    <submittedName>
        <fullName evidence="1">Uncharacterized protein</fullName>
    </submittedName>
</protein>
<proteinExistence type="predicted"/>
<reference evidence="1" key="1">
    <citation type="submission" date="2009-12" db="EMBL/GenBank/DDBJ databases">
        <authorList>
            <person name="Weinstock G."/>
            <person name="Sodergren E."/>
            <person name="Clifton S."/>
            <person name="Fulton L."/>
            <person name="Fulton B."/>
            <person name="Courtney L."/>
            <person name="Fronick C."/>
            <person name="Harrison M."/>
            <person name="Strong C."/>
            <person name="Farmer C."/>
            <person name="Delahaunty K."/>
            <person name="Markovic C."/>
            <person name="Hall O."/>
            <person name="Minx P."/>
            <person name="Tomlinson C."/>
            <person name="Mitreva M."/>
            <person name="Nelson J."/>
            <person name="Hou S."/>
            <person name="Wollam A."/>
            <person name="Pepin K.H."/>
            <person name="Johnson M."/>
            <person name="Bhonagiri V."/>
            <person name="Nash W.E."/>
            <person name="Warren W."/>
            <person name="Chinwalla A."/>
            <person name="Mardis E.R."/>
            <person name="Wilson R.K."/>
        </authorList>
    </citation>
    <scope>NUCLEOTIDE SEQUENCE [LARGE SCALE GENOMIC DNA]</scope>
    <source>
        <strain evidence="1">DSM 15176</strain>
    </source>
</reference>
<evidence type="ECO:0000313" key="2">
    <source>
        <dbReference type="Proteomes" id="UP000003438"/>
    </source>
</evidence>
<evidence type="ECO:0000313" key="1">
    <source>
        <dbReference type="EMBL" id="EFB75191.1"/>
    </source>
</evidence>
<comment type="caution">
    <text evidence="1">The sequence shown here is derived from an EMBL/GenBank/DDBJ whole genome shotgun (WGS) entry which is preliminary data.</text>
</comment>
<dbReference type="EMBL" id="ACBY02000030">
    <property type="protein sequence ID" value="EFB75191.1"/>
    <property type="molecule type" value="Genomic_DNA"/>
</dbReference>
<dbReference type="STRING" id="411471.SUBVAR_06466"/>
<accession>D1PPZ9</accession>
<sequence length="46" mass="5769">MKKSAVVRFDKKEKVRFFRHKLNLIKHFCKHYNILKKKIQVRRLTN</sequence>
<organism evidence="1 2">
    <name type="scientific">Subdoligranulum variabile DSM 15176</name>
    <dbReference type="NCBI Taxonomy" id="411471"/>
    <lineage>
        <taxon>Bacteria</taxon>
        <taxon>Bacillati</taxon>
        <taxon>Bacillota</taxon>
        <taxon>Clostridia</taxon>
        <taxon>Eubacteriales</taxon>
        <taxon>Oscillospiraceae</taxon>
        <taxon>Subdoligranulum</taxon>
    </lineage>
</organism>